<evidence type="ECO:0000313" key="1">
    <source>
        <dbReference type="EMBL" id="GLS26777.1"/>
    </source>
</evidence>
<proteinExistence type="predicted"/>
<keyword evidence="2" id="KW-1185">Reference proteome</keyword>
<dbReference type="EMBL" id="BSPD01000061">
    <property type="protein sequence ID" value="GLS26777.1"/>
    <property type="molecule type" value="Genomic_DNA"/>
</dbReference>
<comment type="caution">
    <text evidence="1">The sequence shown here is derived from an EMBL/GenBank/DDBJ whole genome shotgun (WGS) entry which is preliminary data.</text>
</comment>
<organism evidence="1 2">
    <name type="scientific">Marinibactrum halimedae</name>
    <dbReference type="NCBI Taxonomy" id="1444977"/>
    <lineage>
        <taxon>Bacteria</taxon>
        <taxon>Pseudomonadati</taxon>
        <taxon>Pseudomonadota</taxon>
        <taxon>Gammaproteobacteria</taxon>
        <taxon>Cellvibrionales</taxon>
        <taxon>Cellvibrionaceae</taxon>
        <taxon>Marinibactrum</taxon>
    </lineage>
</organism>
<dbReference type="AlphaFoldDB" id="A0AA37T8F0"/>
<dbReference type="Proteomes" id="UP001156870">
    <property type="component" value="Unassembled WGS sequence"/>
</dbReference>
<sequence>MVESLDTEVIGTHSIRFLSFQVNPISVGRTDIPYDLSIEEKLDVWCLNND</sequence>
<evidence type="ECO:0000313" key="2">
    <source>
        <dbReference type="Proteomes" id="UP001156870"/>
    </source>
</evidence>
<accession>A0AA37T8F0</accession>
<reference evidence="1 2" key="1">
    <citation type="journal article" date="2014" name="Int. J. Syst. Evol. Microbiol.">
        <title>Complete genome sequence of Corynebacterium casei LMG S-19264T (=DSM 44701T), isolated from a smear-ripened cheese.</title>
        <authorList>
            <consortium name="US DOE Joint Genome Institute (JGI-PGF)"/>
            <person name="Walter F."/>
            <person name="Albersmeier A."/>
            <person name="Kalinowski J."/>
            <person name="Ruckert C."/>
        </authorList>
    </citation>
    <scope>NUCLEOTIDE SEQUENCE [LARGE SCALE GENOMIC DNA]</scope>
    <source>
        <strain evidence="1 2">NBRC 110095</strain>
    </source>
</reference>
<name>A0AA37T8F0_9GAMM</name>
<protein>
    <submittedName>
        <fullName evidence="1">Uncharacterized protein</fullName>
    </submittedName>
</protein>
<gene>
    <name evidence="1" type="ORF">GCM10007877_24960</name>
</gene>